<reference evidence="1" key="2">
    <citation type="journal article" date="2014" name="FEMS Microbiol. Lett.">
        <title>Mobile elements and mitochondrial genome expansion in the soil fungus and potato pathogen Rhizoctonia solani AG-3.</title>
        <authorList>
            <person name="Losada L."/>
            <person name="Pakala S.B."/>
            <person name="Fedorova N.D."/>
            <person name="Joardar V."/>
            <person name="Shabalina S.A."/>
            <person name="Hostetler J."/>
            <person name="Pakala S.M."/>
            <person name="Zafar N."/>
            <person name="Thomas E."/>
            <person name="Rodriguez-Carres M."/>
            <person name="Dean R."/>
            <person name="Vilgalys R."/>
            <person name="Nierman W.C."/>
            <person name="Cubeta M.A."/>
        </authorList>
    </citation>
    <scope>NUCLEOTIDE SEQUENCE</scope>
    <source>
        <strain evidence="1">AG3 Rhs1AP</strain>
    </source>
</reference>
<dbReference type="GeneID" id="16029632"/>
<proteinExistence type="predicted"/>
<organism evidence="1">
    <name type="scientific">Rhizoctonia solani</name>
    <dbReference type="NCBI Taxonomy" id="456999"/>
    <lineage>
        <taxon>Eukaryota</taxon>
        <taxon>Fungi</taxon>
        <taxon>Dikarya</taxon>
        <taxon>Basidiomycota</taxon>
        <taxon>Agaricomycotina</taxon>
        <taxon>Agaricomycetes</taxon>
        <taxon>Cantharellales</taxon>
        <taxon>Ceratobasidiaceae</taxon>
        <taxon>Rhizoctonia</taxon>
    </lineage>
</organism>
<gene>
    <name evidence="1" type="ORF">RSOL_m01610</name>
</gene>
<geneLocation type="mitochondrion" evidence="1"/>
<protein>
    <submittedName>
        <fullName evidence="1">Uncharacterized protein</fullName>
    </submittedName>
</protein>
<dbReference type="EMBL" id="KC352446">
    <property type="protein sequence ID" value="AGK45469.1"/>
    <property type="molecule type" value="Genomic_DNA"/>
</dbReference>
<keyword evidence="1" id="KW-0496">Mitochondrion</keyword>
<name>N0A3B8_9AGAM</name>
<dbReference type="AlphaFoldDB" id="N0A3B8"/>
<evidence type="ECO:0000313" key="1">
    <source>
        <dbReference type="EMBL" id="AGK45469.1"/>
    </source>
</evidence>
<reference evidence="1" key="1">
    <citation type="submission" date="2012-12" db="EMBL/GenBank/DDBJ databases">
        <authorList>
            <person name="Pakala S."/>
            <person name="Fedorova N."/>
            <person name="Joardar V."/>
            <person name="Shabalina S."/>
            <person name="Hostetler J."/>
            <person name="Pakala S."/>
            <person name="Zafar N."/>
            <person name="Nierman W."/>
            <person name="Cubeta M."/>
        </authorList>
    </citation>
    <scope>NUCLEOTIDE SEQUENCE</scope>
    <source>
        <strain evidence="1">AG3 Rhs1AP</strain>
    </source>
</reference>
<dbReference type="RefSeq" id="YP_008082091.1">
    <property type="nucleotide sequence ID" value="NC_021436.1"/>
</dbReference>
<accession>N0A3B8</accession>
<sequence length="75" mass="8780">MGRMIDNPPEAHTFRKRSEAVRFRWFTCRALKCTTGKSPLRPAGVMSKLIKSHPRVRSMTTFICHREINDMSSWE</sequence>